<evidence type="ECO:0000313" key="2">
    <source>
        <dbReference type="Proteomes" id="UP001204798"/>
    </source>
</evidence>
<dbReference type="EMBL" id="JANUCP010000005">
    <property type="protein sequence ID" value="MCS3920548.1"/>
    <property type="molecule type" value="Genomic_DNA"/>
</dbReference>
<protein>
    <submittedName>
        <fullName evidence="1">Uncharacterized protein</fullName>
    </submittedName>
</protein>
<organism evidence="1 2">
    <name type="scientific">Candidatus Fervidibacter sacchari</name>
    <dbReference type="NCBI Taxonomy" id="1448929"/>
    <lineage>
        <taxon>Bacteria</taxon>
        <taxon>Candidatus Fervidibacterota</taxon>
        <taxon>Candidatus Fervidibacter</taxon>
    </lineage>
</organism>
<accession>A0ABT2EUF0</accession>
<dbReference type="Proteomes" id="UP001204798">
    <property type="component" value="Unassembled WGS sequence"/>
</dbReference>
<comment type="caution">
    <text evidence="1">The sequence shown here is derived from an EMBL/GenBank/DDBJ whole genome shotgun (WGS) entry which is preliminary data.</text>
</comment>
<proteinExistence type="predicted"/>
<name>A0ABT2EUF0_9BACT</name>
<sequence length="370" mass="43273">MLIWPELRSPVSGAHLELSPDRKLMWYSKKMTDPGMIIRKVRNNLTLGEIILDTNKRRKERKEVELERLWMMRNKLLIKLAEGVEYDKVPPCESPASYASSFKFVILDPYTGEETLFPVQGVVIARHPDMDKVLIRYENSTILYRFPDAKELARVTVDHGMFIKWCPNKKQFWGKIAYESENHVGWKVRIVVTDIMKNQVKTLLADEWNNERYSIRLKGVGTAWGLFNIGNLETVEGYDPFLLEEEIAILVYKTKAKELVFIYFSPNGITRERKLTKKMLSKALKRLRECWLIDMLPNGKELLIRQGKHNICGQKCWYWLWNMDSGGVKRIGYFDELRVIGWLSSKEAIVEMISIDKGKIFCDYGILRLP</sequence>
<reference evidence="1 2" key="1">
    <citation type="submission" date="2022-08" db="EMBL/GenBank/DDBJ databases">
        <title>Bacterial and archaeal communities from various locations to study Microbial Dark Matter (Phase II).</title>
        <authorList>
            <person name="Stepanauskas R."/>
        </authorList>
    </citation>
    <scope>NUCLEOTIDE SEQUENCE [LARGE SCALE GENOMIC DNA]</scope>
    <source>
        <strain evidence="1 2">PD1</strain>
    </source>
</reference>
<dbReference type="RefSeq" id="WP_259100157.1">
    <property type="nucleotide sequence ID" value="NZ_CP130454.1"/>
</dbReference>
<evidence type="ECO:0000313" key="1">
    <source>
        <dbReference type="EMBL" id="MCS3920548.1"/>
    </source>
</evidence>
<keyword evidence="2" id="KW-1185">Reference proteome</keyword>
<gene>
    <name evidence="1" type="ORF">M2350_002977</name>
</gene>